<comment type="caution">
    <text evidence="2">The sequence shown here is derived from an EMBL/GenBank/DDBJ whole genome shotgun (WGS) entry which is preliminary data.</text>
</comment>
<dbReference type="PANTHER" id="PTHR36440">
    <property type="entry name" value="PUTATIVE (AFU_ORTHOLOGUE AFUA_8G07350)-RELATED"/>
    <property type="match status" value="1"/>
</dbReference>
<keyword evidence="3" id="KW-1185">Reference proteome</keyword>
<evidence type="ECO:0000259" key="1">
    <source>
        <dbReference type="Pfam" id="PF07883"/>
    </source>
</evidence>
<dbReference type="Proteomes" id="UP000533639">
    <property type="component" value="Unassembled WGS sequence"/>
</dbReference>
<reference evidence="2 3" key="1">
    <citation type="submission" date="2020-06" db="EMBL/GenBank/DDBJ databases">
        <authorList>
            <person name="Criscuolo A."/>
        </authorList>
    </citation>
    <scope>NUCLEOTIDE SEQUENCE [LARGE SCALE GENOMIC DNA]</scope>
    <source>
        <strain evidence="2">PXU-55</strain>
    </source>
</reference>
<dbReference type="SUPFAM" id="SSF51182">
    <property type="entry name" value="RmlC-like cupins"/>
    <property type="match status" value="1"/>
</dbReference>
<dbReference type="InterPro" id="IPR011051">
    <property type="entry name" value="RmlC_Cupin_sf"/>
</dbReference>
<dbReference type="InterPro" id="IPR014710">
    <property type="entry name" value="RmlC-like_jellyroll"/>
</dbReference>
<gene>
    <name evidence="2" type="ORF">FLAPXU55_03172</name>
</gene>
<name>A0A9N8J3A4_9FLAO</name>
<dbReference type="PANTHER" id="PTHR36440:SF1">
    <property type="entry name" value="PUTATIVE (AFU_ORTHOLOGUE AFUA_8G07350)-RELATED"/>
    <property type="match status" value="1"/>
</dbReference>
<dbReference type="InterPro" id="IPR053146">
    <property type="entry name" value="QDO-like"/>
</dbReference>
<evidence type="ECO:0000313" key="3">
    <source>
        <dbReference type="Proteomes" id="UP000533639"/>
    </source>
</evidence>
<sequence>MPSKGQKLENPHTGDTYEFLETAADTNGNYIKVMVTLKSKGVRMPDHIHTVQDEFFEVLSGKLTVIDRREKIIIYPGGERFFPKDRPHNHYNNHLGKVIFIQTVSPALDFDYLLETLHGLSCDGKIRKGKIGFLQQMVLLKYIESKRVLADVPLGLQNALVNALAPLGRILGYRAVYKKYSGIEK</sequence>
<dbReference type="Pfam" id="PF07883">
    <property type="entry name" value="Cupin_2"/>
    <property type="match status" value="1"/>
</dbReference>
<dbReference type="RefSeq" id="WP_053470721.1">
    <property type="nucleotide sequence ID" value="NZ_CAIJDE010000048.1"/>
</dbReference>
<feature type="domain" description="Cupin type-2" evidence="1">
    <location>
        <begin position="34"/>
        <end position="98"/>
    </location>
</feature>
<dbReference type="Gene3D" id="2.60.120.10">
    <property type="entry name" value="Jelly Rolls"/>
    <property type="match status" value="1"/>
</dbReference>
<dbReference type="AlphaFoldDB" id="A0A9N8J3A4"/>
<accession>A0A9N8J3A4</accession>
<dbReference type="InterPro" id="IPR013096">
    <property type="entry name" value="Cupin_2"/>
</dbReference>
<proteinExistence type="predicted"/>
<organism evidence="2 3">
    <name type="scientific">Flavobacterium panici</name>
    <dbReference type="NCBI Taxonomy" id="2654843"/>
    <lineage>
        <taxon>Bacteria</taxon>
        <taxon>Pseudomonadati</taxon>
        <taxon>Bacteroidota</taxon>
        <taxon>Flavobacteriia</taxon>
        <taxon>Flavobacteriales</taxon>
        <taxon>Flavobacteriaceae</taxon>
        <taxon>Flavobacterium</taxon>
    </lineage>
</organism>
<evidence type="ECO:0000313" key="2">
    <source>
        <dbReference type="EMBL" id="CAC9975459.1"/>
    </source>
</evidence>
<protein>
    <recommendedName>
        <fullName evidence="1">Cupin type-2 domain-containing protein</fullName>
    </recommendedName>
</protein>
<dbReference type="EMBL" id="CAIJDE010000048">
    <property type="protein sequence ID" value="CAC9975459.1"/>
    <property type="molecule type" value="Genomic_DNA"/>
</dbReference>